<protein>
    <submittedName>
        <fullName evidence="1">Uncharacterized protein</fullName>
    </submittedName>
</protein>
<dbReference type="AlphaFoldDB" id="A0A146KG33"/>
<gene>
    <name evidence="1" type="ORF">TPC1_11589</name>
</gene>
<dbReference type="EMBL" id="GDID01001179">
    <property type="protein sequence ID" value="JAP95427.1"/>
    <property type="molecule type" value="Transcribed_RNA"/>
</dbReference>
<sequence>PQSMKIARNKLQQQQQNLVQFKPNNTLFAGIEPPKFQLAHTEELDATSPAILTMLNKKLNILTQNIIEISNVVEKIVSTQSSQLKLEQQVENHFHTYMEKNINPKMLSIDQKISKLMDKLEHPNDVANISTLDMAEKVTEIEQQIMSDSMGLLMDDVKQIKKMLQSIQK</sequence>
<name>A0A146KG33_9EUKA</name>
<reference evidence="1" key="1">
    <citation type="submission" date="2015-07" db="EMBL/GenBank/DDBJ databases">
        <title>Adaptation to a free-living lifestyle via gene acquisitions in the diplomonad Trepomonas sp. PC1.</title>
        <authorList>
            <person name="Xu F."/>
            <person name="Jerlstrom-Hultqvist J."/>
            <person name="Kolisko M."/>
            <person name="Simpson A.G.B."/>
            <person name="Roger A.J."/>
            <person name="Svard S.G."/>
            <person name="Andersson J.O."/>
        </authorList>
    </citation>
    <scope>NUCLEOTIDE SEQUENCE</scope>
    <source>
        <strain evidence="1">PC1</strain>
    </source>
</reference>
<accession>A0A146KG33</accession>
<organism evidence="1">
    <name type="scientific">Trepomonas sp. PC1</name>
    <dbReference type="NCBI Taxonomy" id="1076344"/>
    <lineage>
        <taxon>Eukaryota</taxon>
        <taxon>Metamonada</taxon>
        <taxon>Diplomonadida</taxon>
        <taxon>Hexamitidae</taxon>
        <taxon>Hexamitinae</taxon>
        <taxon>Trepomonas</taxon>
    </lineage>
</organism>
<feature type="non-terminal residue" evidence="1">
    <location>
        <position position="169"/>
    </location>
</feature>
<evidence type="ECO:0000313" key="1">
    <source>
        <dbReference type="EMBL" id="JAP95427.1"/>
    </source>
</evidence>
<feature type="non-terminal residue" evidence="1">
    <location>
        <position position="1"/>
    </location>
</feature>
<proteinExistence type="predicted"/>